<dbReference type="InterPro" id="IPR016152">
    <property type="entry name" value="PTrfase/Anion_transptr"/>
</dbReference>
<accession>A0A1T4MMC6</accession>
<dbReference type="PANTHER" id="PTHR36203">
    <property type="entry name" value="ASCORBATE-SPECIFIC PTS SYSTEM EIIA COMPONENT"/>
    <property type="match status" value="1"/>
</dbReference>
<reference evidence="12" key="1">
    <citation type="submission" date="2017-02" db="EMBL/GenBank/DDBJ databases">
        <authorList>
            <person name="Varghese N."/>
            <person name="Submissions S."/>
        </authorList>
    </citation>
    <scope>NUCLEOTIDE SEQUENCE [LARGE SCALE GENOMIC DNA]</scope>
    <source>
        <strain evidence="12">ATCC 25662</strain>
    </source>
</reference>
<dbReference type="InterPro" id="IPR007737">
    <property type="entry name" value="Mga_HTH"/>
</dbReference>
<keyword evidence="2" id="KW-0813">Transport</keyword>
<evidence type="ECO:0000256" key="4">
    <source>
        <dbReference type="ARBA" id="ARBA00022679"/>
    </source>
</evidence>
<evidence type="ECO:0000313" key="12">
    <source>
        <dbReference type="Proteomes" id="UP000243297"/>
    </source>
</evidence>
<evidence type="ECO:0000256" key="6">
    <source>
        <dbReference type="ARBA" id="ARBA00022777"/>
    </source>
</evidence>
<dbReference type="AlphaFoldDB" id="A0A1T4MMC6"/>
<dbReference type="PROSITE" id="PS51099">
    <property type="entry name" value="PTS_EIIB_TYPE_2"/>
    <property type="match status" value="1"/>
</dbReference>
<dbReference type="Pfam" id="PF05043">
    <property type="entry name" value="Mga"/>
    <property type="match status" value="1"/>
</dbReference>
<dbReference type="OrthoDB" id="83598at2"/>
<feature type="domain" description="PRD" evidence="10">
    <location>
        <begin position="294"/>
        <end position="401"/>
    </location>
</feature>
<dbReference type="PANTHER" id="PTHR36203:SF5">
    <property type="entry name" value="PTS SYSTEM, EIIA COMPONENT"/>
    <property type="match status" value="1"/>
</dbReference>
<dbReference type="GO" id="GO:0016301">
    <property type="term" value="F:kinase activity"/>
    <property type="evidence" value="ECO:0007669"/>
    <property type="project" value="UniProtKB-KW"/>
</dbReference>
<evidence type="ECO:0000256" key="3">
    <source>
        <dbReference type="ARBA" id="ARBA00022490"/>
    </source>
</evidence>
<dbReference type="GO" id="GO:0008982">
    <property type="term" value="F:protein-N(PI)-phosphohistidine-sugar phosphotransferase activity"/>
    <property type="evidence" value="ECO:0007669"/>
    <property type="project" value="InterPro"/>
</dbReference>
<feature type="domain" description="PTS EIIB type-2" evidence="9">
    <location>
        <begin position="407"/>
        <end position="498"/>
    </location>
</feature>
<dbReference type="Pfam" id="PF00874">
    <property type="entry name" value="PRD"/>
    <property type="match status" value="1"/>
</dbReference>
<dbReference type="InterPro" id="IPR002178">
    <property type="entry name" value="PTS_EIIA_type-2_dom"/>
</dbReference>
<sequence>MDNKVHALVSLLSKNSFLTLKEIETETQSTRRQIYYRIEKINQELSGTKIEVIKSSITITEDIKNNLKNLIVENAETDYFLSSKERQLYMYLLMFIGAPYLSLNHFIDNLKVSKSTVLNELKELEKICNSNLIEIKYDRNKGYSLEGNEIDIRRFMMLEVINMLSKENNDKFFDLFINENNLDIFQYSKLVIQELSNLRHIEFVEDRIAEFIYIFIFLKARIANHKEIDISTDFVSIMQESTNVEIMKKTKEYSFVDDLIKNYKQGFCFSEKEKLYLTAWILGLSIGNPEEDTDDCLTIANIVDRMMYRFEILSGVQYKNTEDIFRKLYCHLRPTYYRLLYHLPIVNPLKDKVKEEHNKLYRIVLETVKPLEAIFTHEIPEDEVAYLTMHFGAIYANREIVKINSQKVGLIVCSNGLGSSAILYSELINLFPEIHFLKPLESTNINHIEEDYDIIFSTTYLDESSLQDKPIVYVRPVMNMQERYQVVREVCMKLKTSFSNIPDIEKIINLVKKYGTIENESGLANDLIGYFSLNEQEKKEGLMLSQMADPRLMNIQLEASDWEDAIRKSGQKLVDYDYATPNYIDEVINSTKINGPYYVITTNIALPHVKPMFGALKIGLGISILKTPIVFGNADLDPVKYIFFLTALDNETHLNALSILVDLFNDKEFFNCLSSAKTSIEVSEYIIKFEANKLSKS</sequence>
<dbReference type="PROSITE" id="PS51372">
    <property type="entry name" value="PRD_2"/>
    <property type="match status" value="2"/>
</dbReference>
<dbReference type="EMBL" id="FUWY01000003">
    <property type="protein sequence ID" value="SJZ68113.1"/>
    <property type="molecule type" value="Genomic_DNA"/>
</dbReference>
<keyword evidence="4" id="KW-0808">Transferase</keyword>
<evidence type="ECO:0000256" key="7">
    <source>
        <dbReference type="ARBA" id="ARBA00023159"/>
    </source>
</evidence>
<dbReference type="SUPFAM" id="SSF55804">
    <property type="entry name" value="Phoshotransferase/anion transport protein"/>
    <property type="match status" value="1"/>
</dbReference>
<keyword evidence="7" id="KW-0010">Activator</keyword>
<dbReference type="Pfam" id="PF00359">
    <property type="entry name" value="PTS_EIIA_2"/>
    <property type="match status" value="1"/>
</dbReference>
<keyword evidence="3" id="KW-0963">Cytoplasm</keyword>
<dbReference type="InterPro" id="IPR011608">
    <property type="entry name" value="PRD"/>
</dbReference>
<gene>
    <name evidence="11" type="ORF">SAMN02745191_1312</name>
</gene>
<evidence type="ECO:0000313" key="11">
    <source>
        <dbReference type="EMBL" id="SJZ68113.1"/>
    </source>
</evidence>
<keyword evidence="12" id="KW-1185">Reference proteome</keyword>
<dbReference type="InterPro" id="IPR051351">
    <property type="entry name" value="Ascorbate-PTS_EIIA_comp"/>
</dbReference>
<keyword evidence="5" id="KW-0598">Phosphotransferase system</keyword>
<evidence type="ECO:0000259" key="8">
    <source>
        <dbReference type="PROSITE" id="PS51094"/>
    </source>
</evidence>
<dbReference type="GO" id="GO:0005737">
    <property type="term" value="C:cytoplasm"/>
    <property type="evidence" value="ECO:0007669"/>
    <property type="project" value="UniProtKB-SubCell"/>
</dbReference>
<dbReference type="Gene3D" id="1.10.1790.10">
    <property type="entry name" value="PRD domain"/>
    <property type="match status" value="1"/>
</dbReference>
<keyword evidence="6" id="KW-0418">Kinase</keyword>
<dbReference type="CDD" id="cd05568">
    <property type="entry name" value="PTS_IIB_bgl_like"/>
    <property type="match status" value="1"/>
</dbReference>
<feature type="domain" description="PTS EIIA type-2" evidence="8">
    <location>
        <begin position="546"/>
        <end position="689"/>
    </location>
</feature>
<dbReference type="SUPFAM" id="SSF52794">
    <property type="entry name" value="PTS system IIB component-like"/>
    <property type="match status" value="1"/>
</dbReference>
<dbReference type="InterPro" id="IPR013011">
    <property type="entry name" value="PTS_EIIB_2"/>
</dbReference>
<dbReference type="GO" id="GO:0009401">
    <property type="term" value="P:phosphoenolpyruvate-dependent sugar phosphotransferase system"/>
    <property type="evidence" value="ECO:0007669"/>
    <property type="project" value="UniProtKB-KW"/>
</dbReference>
<protein>
    <submittedName>
        <fullName evidence="11">Transcriptional antiterminator</fullName>
    </submittedName>
</protein>
<dbReference type="SUPFAM" id="SSF63520">
    <property type="entry name" value="PTS-regulatory domain, PRD"/>
    <property type="match status" value="1"/>
</dbReference>
<dbReference type="PROSITE" id="PS51094">
    <property type="entry name" value="PTS_EIIA_TYPE_2"/>
    <property type="match status" value="1"/>
</dbReference>
<dbReference type="STRING" id="118967.SAMN02745191_1312"/>
<evidence type="ECO:0000259" key="10">
    <source>
        <dbReference type="PROSITE" id="PS51372"/>
    </source>
</evidence>
<organism evidence="11 12">
    <name type="scientific">Anaerorhabdus furcosa</name>
    <dbReference type="NCBI Taxonomy" id="118967"/>
    <lineage>
        <taxon>Bacteria</taxon>
        <taxon>Bacillati</taxon>
        <taxon>Bacillota</taxon>
        <taxon>Erysipelotrichia</taxon>
        <taxon>Erysipelotrichales</taxon>
        <taxon>Erysipelotrichaceae</taxon>
        <taxon>Anaerorhabdus</taxon>
    </lineage>
</organism>
<dbReference type="Gene3D" id="3.40.930.10">
    <property type="entry name" value="Mannitol-specific EII, Chain A"/>
    <property type="match status" value="1"/>
</dbReference>
<evidence type="ECO:0000256" key="1">
    <source>
        <dbReference type="ARBA" id="ARBA00004496"/>
    </source>
</evidence>
<evidence type="ECO:0000256" key="2">
    <source>
        <dbReference type="ARBA" id="ARBA00022448"/>
    </source>
</evidence>
<dbReference type="RefSeq" id="WP_078711719.1">
    <property type="nucleotide sequence ID" value="NZ_FUWY01000003.1"/>
</dbReference>
<feature type="domain" description="PRD" evidence="10">
    <location>
        <begin position="179"/>
        <end position="291"/>
    </location>
</feature>
<evidence type="ECO:0000259" key="9">
    <source>
        <dbReference type="PROSITE" id="PS51099"/>
    </source>
</evidence>
<dbReference type="Gene3D" id="3.40.50.2300">
    <property type="match status" value="1"/>
</dbReference>
<dbReference type="InterPro" id="IPR036095">
    <property type="entry name" value="PTS_EIIB-like_sf"/>
</dbReference>
<comment type="subcellular location">
    <subcellularLocation>
        <location evidence="1">Cytoplasm</location>
    </subcellularLocation>
</comment>
<evidence type="ECO:0000256" key="5">
    <source>
        <dbReference type="ARBA" id="ARBA00022683"/>
    </source>
</evidence>
<dbReference type="CDD" id="cd00211">
    <property type="entry name" value="PTS_IIA_fru"/>
    <property type="match status" value="1"/>
</dbReference>
<proteinExistence type="predicted"/>
<dbReference type="Proteomes" id="UP000243297">
    <property type="component" value="Unassembled WGS sequence"/>
</dbReference>
<dbReference type="InterPro" id="IPR036634">
    <property type="entry name" value="PRD_sf"/>
</dbReference>
<dbReference type="GO" id="GO:0006355">
    <property type="term" value="P:regulation of DNA-templated transcription"/>
    <property type="evidence" value="ECO:0007669"/>
    <property type="project" value="InterPro"/>
</dbReference>
<name>A0A1T4MMC6_9FIRM</name>